<gene>
    <name evidence="2" type="ORF">HWN40_08365</name>
</gene>
<accession>A0A7D5E6Y6</accession>
<sequence>MSGTDPARYAIYLYYDNELAPILFIYVFGYLKRSTHHLIGLVDSS</sequence>
<reference evidence="2 3" key="1">
    <citation type="submission" date="2020-06" db="EMBL/GenBank/DDBJ databases">
        <title>Methanolobus halotolerans sp. nov., isolated from a saline lake Tus in Siberia.</title>
        <authorList>
            <person name="Shen Y."/>
            <person name="Chen S.-C."/>
            <person name="Lai M.-C."/>
            <person name="Huang H.-H."/>
            <person name="Chiu H.-H."/>
            <person name="Tang S.-L."/>
            <person name="Rogozin D.Y."/>
            <person name="Degermendzhy A.G."/>
        </authorList>
    </citation>
    <scope>NUCLEOTIDE SEQUENCE [LARGE SCALE GENOMIC DNA]</scope>
    <source>
        <strain evidence="2 3">DSM 21339</strain>
    </source>
</reference>
<protein>
    <submittedName>
        <fullName evidence="2">Uncharacterized protein</fullName>
    </submittedName>
</protein>
<keyword evidence="1" id="KW-0812">Transmembrane</keyword>
<keyword evidence="3" id="KW-1185">Reference proteome</keyword>
<name>A0A7D5E6Y6_9EURY</name>
<feature type="transmembrane region" description="Helical" evidence="1">
    <location>
        <begin position="12"/>
        <end position="31"/>
    </location>
</feature>
<evidence type="ECO:0000313" key="2">
    <source>
        <dbReference type="EMBL" id="QLC50253.1"/>
    </source>
</evidence>
<organism evidence="2 3">
    <name type="scientific">Methanolobus zinderi</name>
    <dbReference type="NCBI Taxonomy" id="536044"/>
    <lineage>
        <taxon>Archaea</taxon>
        <taxon>Methanobacteriati</taxon>
        <taxon>Methanobacteriota</taxon>
        <taxon>Stenosarchaea group</taxon>
        <taxon>Methanomicrobia</taxon>
        <taxon>Methanosarcinales</taxon>
        <taxon>Methanosarcinaceae</taxon>
        <taxon>Methanolobus</taxon>
    </lineage>
</organism>
<proteinExistence type="predicted"/>
<dbReference type="EMBL" id="CP058215">
    <property type="protein sequence ID" value="QLC50253.1"/>
    <property type="molecule type" value="Genomic_DNA"/>
</dbReference>
<dbReference type="AlphaFoldDB" id="A0A7D5E6Y6"/>
<keyword evidence="1" id="KW-0472">Membrane</keyword>
<dbReference type="Proteomes" id="UP000509594">
    <property type="component" value="Chromosome"/>
</dbReference>
<evidence type="ECO:0000313" key="3">
    <source>
        <dbReference type="Proteomes" id="UP000509594"/>
    </source>
</evidence>
<dbReference type="KEGG" id="mzi:HWN40_08365"/>
<evidence type="ECO:0000256" key="1">
    <source>
        <dbReference type="SAM" id="Phobius"/>
    </source>
</evidence>
<keyword evidence="1" id="KW-1133">Transmembrane helix</keyword>